<reference evidence="1 2" key="1">
    <citation type="journal article" date="2018" name="Nat. Genet.">
        <title>Extensive intraspecific gene order and gene structural variations between Mo17 and other maize genomes.</title>
        <authorList>
            <person name="Sun S."/>
            <person name="Zhou Y."/>
            <person name="Chen J."/>
            <person name="Shi J."/>
            <person name="Zhao H."/>
            <person name="Zhao H."/>
            <person name="Song W."/>
            <person name="Zhang M."/>
            <person name="Cui Y."/>
            <person name="Dong X."/>
            <person name="Liu H."/>
            <person name="Ma X."/>
            <person name="Jiao Y."/>
            <person name="Wang B."/>
            <person name="Wei X."/>
            <person name="Stein J.C."/>
            <person name="Glaubitz J.C."/>
            <person name="Lu F."/>
            <person name="Yu G."/>
            <person name="Liang C."/>
            <person name="Fengler K."/>
            <person name="Li B."/>
            <person name="Rafalski A."/>
            <person name="Schnable P.S."/>
            <person name="Ware D.H."/>
            <person name="Buckler E.S."/>
            <person name="Lai J."/>
        </authorList>
    </citation>
    <scope>NUCLEOTIDE SEQUENCE [LARGE SCALE GENOMIC DNA]</scope>
    <source>
        <strain evidence="2">cv. Missouri 17</strain>
        <tissue evidence="1">Seedling</tissue>
    </source>
</reference>
<proteinExistence type="predicted"/>
<gene>
    <name evidence="1" type="ORF">Zm00014a_033987</name>
</gene>
<dbReference type="EMBL" id="NCVQ01000002">
    <property type="protein sequence ID" value="PWZ43649.1"/>
    <property type="molecule type" value="Genomic_DNA"/>
</dbReference>
<comment type="caution">
    <text evidence="1">The sequence shown here is derived from an EMBL/GenBank/DDBJ whole genome shotgun (WGS) entry which is preliminary data.</text>
</comment>
<sequence>MLSTPCVLFYLSLKSSNSN</sequence>
<organism evidence="1 2">
    <name type="scientific">Zea mays</name>
    <name type="common">Maize</name>
    <dbReference type="NCBI Taxonomy" id="4577"/>
    <lineage>
        <taxon>Eukaryota</taxon>
        <taxon>Viridiplantae</taxon>
        <taxon>Streptophyta</taxon>
        <taxon>Embryophyta</taxon>
        <taxon>Tracheophyta</taxon>
        <taxon>Spermatophyta</taxon>
        <taxon>Magnoliopsida</taxon>
        <taxon>Liliopsida</taxon>
        <taxon>Poales</taxon>
        <taxon>Poaceae</taxon>
        <taxon>PACMAD clade</taxon>
        <taxon>Panicoideae</taxon>
        <taxon>Andropogonodae</taxon>
        <taxon>Andropogoneae</taxon>
        <taxon>Tripsacinae</taxon>
        <taxon>Zea</taxon>
    </lineage>
</organism>
<evidence type="ECO:0000313" key="1">
    <source>
        <dbReference type="EMBL" id="PWZ43649.1"/>
    </source>
</evidence>
<accession>A0A3L6G6Z0</accession>
<name>A0A3L6G6Z0_MAIZE</name>
<protein>
    <submittedName>
        <fullName evidence="1">Uncharacterized protein</fullName>
    </submittedName>
</protein>
<evidence type="ECO:0000313" key="2">
    <source>
        <dbReference type="Proteomes" id="UP000251960"/>
    </source>
</evidence>
<dbReference type="AlphaFoldDB" id="A0A3L6G6Z0"/>
<dbReference type="Proteomes" id="UP000251960">
    <property type="component" value="Chromosome 10"/>
</dbReference>